<dbReference type="GeneID" id="10492410"/>
<gene>
    <name evidence="2" type="ordered locus">Mcup_0215</name>
</gene>
<name>F4FYT5_METCR</name>
<dbReference type="PATRIC" id="fig|1006006.8.peg.216"/>
<keyword evidence="1" id="KW-0812">Transmembrane</keyword>
<proteinExistence type="predicted"/>
<evidence type="ECO:0008006" key="4">
    <source>
        <dbReference type="Google" id="ProtNLM"/>
    </source>
</evidence>
<dbReference type="Proteomes" id="UP000007812">
    <property type="component" value="Chromosome"/>
</dbReference>
<keyword evidence="1" id="KW-1133">Transmembrane helix</keyword>
<dbReference type="EMBL" id="CP002656">
    <property type="protein sequence ID" value="AEB94324.1"/>
    <property type="molecule type" value="Genomic_DNA"/>
</dbReference>
<evidence type="ECO:0000256" key="1">
    <source>
        <dbReference type="SAM" id="Phobius"/>
    </source>
</evidence>
<organism evidence="2 3">
    <name type="scientific">Metallosphaera cuprina (strain Ar-4)</name>
    <dbReference type="NCBI Taxonomy" id="1006006"/>
    <lineage>
        <taxon>Archaea</taxon>
        <taxon>Thermoproteota</taxon>
        <taxon>Thermoprotei</taxon>
        <taxon>Sulfolobales</taxon>
        <taxon>Sulfolobaceae</taxon>
        <taxon>Metallosphaera</taxon>
    </lineage>
</organism>
<accession>F4FYT5</accession>
<feature type="transmembrane region" description="Helical" evidence="1">
    <location>
        <begin position="69"/>
        <end position="89"/>
    </location>
</feature>
<reference evidence="2 3" key="1">
    <citation type="journal article" date="2011" name="J. Bacteriol.">
        <title>Complete genome sequence of Metallosphaera cuprina, a metal sulfide-oxidizing archaeon from a hot spring.</title>
        <authorList>
            <person name="Liu L.J."/>
            <person name="You X.Y."/>
            <person name="Zheng H."/>
            <person name="Wang S."/>
            <person name="Jiang C.Y."/>
            <person name="Liu S.J."/>
        </authorList>
    </citation>
    <scope>NUCLEOTIDE SEQUENCE [LARGE SCALE GENOMIC DNA]</scope>
    <source>
        <strain evidence="2 3">Ar-4</strain>
    </source>
</reference>
<dbReference type="RefSeq" id="WP_013736824.1">
    <property type="nucleotide sequence ID" value="NC_015435.1"/>
</dbReference>
<feature type="transmembrane region" description="Helical" evidence="1">
    <location>
        <begin position="6"/>
        <end position="27"/>
    </location>
</feature>
<dbReference type="KEGG" id="mcn:Mcup_0215"/>
<dbReference type="Pfam" id="PF01998">
    <property type="entry name" value="DUF131"/>
    <property type="match status" value="1"/>
</dbReference>
<dbReference type="AlphaFoldDB" id="F4FYT5"/>
<dbReference type="HOGENOM" id="CLU_149108_3_1_2"/>
<dbReference type="STRING" id="1006006.Mcup_0215"/>
<dbReference type="NCBIfam" id="TIGR00304">
    <property type="entry name" value="TIGR00304 family membrane protein"/>
    <property type="match status" value="1"/>
</dbReference>
<dbReference type="InterPro" id="IPR002849">
    <property type="entry name" value="DUF131"/>
</dbReference>
<dbReference type="eggNOG" id="arCOG02718">
    <property type="taxonomic scope" value="Archaea"/>
</dbReference>
<sequence length="90" mass="10269">MNLVNLAFIFIFLGFSLVFLDIILAMIKSVEKRREEKPEEEERKTEVGGVIFIGPVPIIFGTSKKIEKWMIIVALVITLVLVTIFLLQFA</sequence>
<evidence type="ECO:0000313" key="2">
    <source>
        <dbReference type="EMBL" id="AEB94324.1"/>
    </source>
</evidence>
<keyword evidence="1" id="KW-0472">Membrane</keyword>
<keyword evidence="3" id="KW-1185">Reference proteome</keyword>
<protein>
    <recommendedName>
        <fullName evidence="4">DUF131 domain-containing protein</fullName>
    </recommendedName>
</protein>
<evidence type="ECO:0000313" key="3">
    <source>
        <dbReference type="Proteomes" id="UP000007812"/>
    </source>
</evidence>